<dbReference type="Gene3D" id="3.30.470.20">
    <property type="entry name" value="ATP-grasp fold, B domain"/>
    <property type="match status" value="1"/>
</dbReference>
<dbReference type="InterPro" id="IPR011761">
    <property type="entry name" value="ATP-grasp"/>
</dbReference>
<proteinExistence type="predicted"/>
<evidence type="ECO:0000256" key="1">
    <source>
        <dbReference type="ARBA" id="ARBA00022598"/>
    </source>
</evidence>
<dbReference type="SUPFAM" id="SSF56059">
    <property type="entry name" value="Glutathione synthetase ATP-binding domain-like"/>
    <property type="match status" value="1"/>
</dbReference>
<dbReference type="Pfam" id="PF18603">
    <property type="entry name" value="LAL_C2"/>
    <property type="match status" value="1"/>
</dbReference>
<dbReference type="GO" id="GO:0005524">
    <property type="term" value="F:ATP binding"/>
    <property type="evidence" value="ECO:0007669"/>
    <property type="project" value="UniProtKB-UniRule"/>
</dbReference>
<dbReference type="InterPro" id="IPR052032">
    <property type="entry name" value="ATP-dep_AA_Ligase"/>
</dbReference>
<dbReference type="PANTHER" id="PTHR43585">
    <property type="entry name" value="FUMIPYRROLE BIOSYNTHESIS PROTEIN C"/>
    <property type="match status" value="1"/>
</dbReference>
<evidence type="ECO:0000256" key="4">
    <source>
        <dbReference type="PROSITE-ProRule" id="PRU00409"/>
    </source>
</evidence>
<dbReference type="PANTHER" id="PTHR43585:SF2">
    <property type="entry name" value="ATP-GRASP ENZYME FSQD"/>
    <property type="match status" value="1"/>
</dbReference>
<dbReference type="AlphaFoldDB" id="A0A934K2U4"/>
<feature type="domain" description="ATP-grasp" evidence="5">
    <location>
        <begin position="114"/>
        <end position="309"/>
    </location>
</feature>
<evidence type="ECO:0000256" key="3">
    <source>
        <dbReference type="ARBA" id="ARBA00022840"/>
    </source>
</evidence>
<organism evidence="6 7">
    <name type="scientific">Candidatus Nephthysia bennettiae</name>
    <dbReference type="NCBI Taxonomy" id="3127016"/>
    <lineage>
        <taxon>Bacteria</taxon>
        <taxon>Bacillati</taxon>
        <taxon>Candidatus Dormiibacterota</taxon>
        <taxon>Candidatus Dormibacteria</taxon>
        <taxon>Candidatus Dormibacterales</taxon>
        <taxon>Candidatus Dormibacteraceae</taxon>
        <taxon>Candidatus Nephthysia</taxon>
    </lineage>
</organism>
<evidence type="ECO:0000259" key="5">
    <source>
        <dbReference type="PROSITE" id="PS50975"/>
    </source>
</evidence>
<dbReference type="EMBL" id="JAEKNR010000061">
    <property type="protein sequence ID" value="MBJ7597430.1"/>
    <property type="molecule type" value="Genomic_DNA"/>
</dbReference>
<gene>
    <name evidence="6" type="ORF">JF922_05010</name>
</gene>
<keyword evidence="7" id="KW-1185">Reference proteome</keyword>
<comment type="caution">
    <text evidence="6">The sequence shown here is derived from an EMBL/GenBank/DDBJ whole genome shotgun (WGS) entry which is preliminary data.</text>
</comment>
<keyword evidence="2 4" id="KW-0547">Nucleotide-binding</keyword>
<keyword evidence="3 4" id="KW-0067">ATP-binding</keyword>
<name>A0A934K2U4_9BACT</name>
<dbReference type="RefSeq" id="WP_338199641.1">
    <property type="nucleotide sequence ID" value="NZ_JAEKNR010000061.1"/>
</dbReference>
<protein>
    <submittedName>
        <fullName evidence="6">ATP-grasp domain-containing protein</fullName>
    </submittedName>
</protein>
<dbReference type="Proteomes" id="UP000612893">
    <property type="component" value="Unassembled WGS sequence"/>
</dbReference>
<evidence type="ECO:0000313" key="7">
    <source>
        <dbReference type="Proteomes" id="UP000612893"/>
    </source>
</evidence>
<keyword evidence="1" id="KW-0436">Ligase</keyword>
<dbReference type="InterPro" id="IPR040570">
    <property type="entry name" value="LAL_C2"/>
</dbReference>
<reference evidence="6" key="1">
    <citation type="submission" date="2020-10" db="EMBL/GenBank/DDBJ databases">
        <title>Ca. Dormibacterota MAGs.</title>
        <authorList>
            <person name="Montgomery K."/>
        </authorList>
    </citation>
    <scope>NUCLEOTIDE SEQUENCE [LARGE SCALE GENOMIC DNA]</scope>
    <source>
        <strain evidence="6">SC8812_S17_10</strain>
    </source>
</reference>
<dbReference type="GO" id="GO:0016874">
    <property type="term" value="F:ligase activity"/>
    <property type="evidence" value="ECO:0007669"/>
    <property type="project" value="UniProtKB-KW"/>
</dbReference>
<evidence type="ECO:0000256" key="2">
    <source>
        <dbReference type="ARBA" id="ARBA00022741"/>
    </source>
</evidence>
<sequence length="413" mass="45006">MSCRVLIVGGGSELQPQLRRVAAGVETVVLCRASSFPYVREPQENRAVVMLNDACTPAWWIGAARAIHAQWRFEALAAFADLDQDRAAAIATDLQLPFHSPETVQLVQDKVRMRARLRERGVESVPCRAIDSMEALTLFYRETGPPVILKPSRGWASTGISVVNSEENLAGAFRRTVQATPFLVGPSPPMAERCFEGREFSVEAITHRGVHHVFAVTEKFKDERTKVELGHLVPARITGREERLLIEHVRAALTALGVGFGPTHTEVILSSQGPVIVETHLRDGGDEIPRLVEDATGVDMADLFLRQVLGADIGALPEFESRREGPRYTAGGAIRYIALDCDGILERIGGWDQVRALPGVRASMQLVPDGTALDGLNSSFARLGYVRVQAADAEAALKLAREAAKGLAVRLRA</sequence>
<evidence type="ECO:0000313" key="6">
    <source>
        <dbReference type="EMBL" id="MBJ7597430.1"/>
    </source>
</evidence>
<accession>A0A934K2U4</accession>
<dbReference type="Pfam" id="PF13535">
    <property type="entry name" value="ATP-grasp_4"/>
    <property type="match status" value="1"/>
</dbReference>
<dbReference type="PROSITE" id="PS50975">
    <property type="entry name" value="ATP_GRASP"/>
    <property type="match status" value="1"/>
</dbReference>